<dbReference type="Gene3D" id="3.40.720.10">
    <property type="entry name" value="Alkaline Phosphatase, subunit A"/>
    <property type="match status" value="1"/>
</dbReference>
<evidence type="ECO:0000256" key="9">
    <source>
        <dbReference type="PIRSR" id="PIRSR005091-1"/>
    </source>
</evidence>
<protein>
    <submittedName>
        <fullName evidence="14">LTA synthase family protein</fullName>
    </submittedName>
</protein>
<gene>
    <name evidence="14" type="ORF">NAG76_10425</name>
</gene>
<evidence type="ECO:0000313" key="14">
    <source>
        <dbReference type="EMBL" id="URN96603.1"/>
    </source>
</evidence>
<comment type="pathway">
    <text evidence="2">Cell wall biogenesis; lipoteichoic acid biosynthesis.</text>
</comment>
<evidence type="ECO:0000259" key="13">
    <source>
        <dbReference type="Pfam" id="PF00884"/>
    </source>
</evidence>
<feature type="binding site" evidence="11">
    <location>
        <position position="253"/>
    </location>
    <ligand>
        <name>Mn(2+)</name>
        <dbReference type="ChEBI" id="CHEBI:29035"/>
    </ligand>
</feature>
<organism evidence="14 15">
    <name type="scientific">Candidatus Pristimantibacillus lignocellulolyticus</name>
    <dbReference type="NCBI Taxonomy" id="2994561"/>
    <lineage>
        <taxon>Bacteria</taxon>
        <taxon>Bacillati</taxon>
        <taxon>Bacillota</taxon>
        <taxon>Bacilli</taxon>
        <taxon>Bacillales</taxon>
        <taxon>Paenibacillaceae</taxon>
        <taxon>Candidatus Pristimantibacillus</taxon>
    </lineage>
</organism>
<evidence type="ECO:0000256" key="7">
    <source>
        <dbReference type="ARBA" id="ARBA00023136"/>
    </source>
</evidence>
<feature type="transmembrane region" description="Helical" evidence="12">
    <location>
        <begin position="37"/>
        <end position="58"/>
    </location>
</feature>
<comment type="subcellular location">
    <subcellularLocation>
        <location evidence="1">Cell membrane</location>
        <topology evidence="1">Multi-pass membrane protein</topology>
    </subcellularLocation>
</comment>
<keyword evidence="10" id="KW-0479">Metal-binding</keyword>
<dbReference type="CDD" id="cd16015">
    <property type="entry name" value="LTA_synthase"/>
    <property type="match status" value="1"/>
</dbReference>
<dbReference type="PANTHER" id="PTHR47371:SF3">
    <property type="entry name" value="PHOSPHOGLYCEROL TRANSFERASE I"/>
    <property type="match status" value="1"/>
</dbReference>
<evidence type="ECO:0000256" key="2">
    <source>
        <dbReference type="ARBA" id="ARBA00004936"/>
    </source>
</evidence>
<feature type="transmembrane region" description="Helical" evidence="12">
    <location>
        <begin position="157"/>
        <end position="177"/>
    </location>
</feature>
<feature type="transmembrane region" description="Helical" evidence="12">
    <location>
        <begin position="12"/>
        <end position="31"/>
    </location>
</feature>
<evidence type="ECO:0000256" key="5">
    <source>
        <dbReference type="ARBA" id="ARBA00022692"/>
    </source>
</evidence>
<accession>A0A9J6ZK35</accession>
<keyword evidence="7 8" id="KW-0472">Membrane</keyword>
<dbReference type="GO" id="GO:0005886">
    <property type="term" value="C:plasma membrane"/>
    <property type="evidence" value="ECO:0007669"/>
    <property type="project" value="UniProtKB-SubCell"/>
</dbReference>
<feature type="binding site" evidence="11">
    <location>
        <position position="471"/>
    </location>
    <ligand>
        <name>Mn(2+)</name>
        <dbReference type="ChEBI" id="CHEBI:29035"/>
    </ligand>
</feature>
<feature type="transmembrane region" description="Helical" evidence="12">
    <location>
        <begin position="117"/>
        <end position="136"/>
    </location>
</feature>
<dbReference type="KEGG" id="plig:NAG76_10425"/>
<evidence type="ECO:0000256" key="8">
    <source>
        <dbReference type="PIRNR" id="PIRNR005091"/>
    </source>
</evidence>
<name>A0A9J6ZK35_9BACL</name>
<feature type="binding site" evidence="10">
    <location>
        <position position="411"/>
    </location>
    <ligand>
        <name>substrate</name>
    </ligand>
</feature>
<evidence type="ECO:0000256" key="4">
    <source>
        <dbReference type="ARBA" id="ARBA00022475"/>
    </source>
</evidence>
<dbReference type="PANTHER" id="PTHR47371">
    <property type="entry name" value="LIPOTEICHOIC ACID SYNTHASE"/>
    <property type="match status" value="1"/>
</dbReference>
<evidence type="ECO:0000256" key="1">
    <source>
        <dbReference type="ARBA" id="ARBA00004651"/>
    </source>
</evidence>
<dbReference type="InterPro" id="IPR050448">
    <property type="entry name" value="OpgB/LTA_synthase_biosynth"/>
</dbReference>
<comment type="similarity">
    <text evidence="3 8">Belongs to the LTA synthase family.</text>
</comment>
<reference evidence="14" key="1">
    <citation type="submission" date="2022-05" db="EMBL/GenBank/DDBJ databases">
        <title>Novel bacterial taxa in a minimal lignocellulolytic consortium and its capacity to transform plastics disclosed by genome-resolved metagenomics.</title>
        <authorList>
            <person name="Rodriguez C.A.D."/>
            <person name="Diaz-Garcia L."/>
            <person name="Herrera K."/>
            <person name="Tarazona N.A."/>
            <person name="Sproer C."/>
            <person name="Overmann J."/>
            <person name="Jimenez D.J."/>
        </authorList>
    </citation>
    <scope>NUCLEOTIDE SEQUENCE</scope>
    <source>
        <strain evidence="14">MAG5</strain>
    </source>
</reference>
<evidence type="ECO:0000256" key="11">
    <source>
        <dbReference type="PIRSR" id="PIRSR005091-3"/>
    </source>
</evidence>
<evidence type="ECO:0000256" key="6">
    <source>
        <dbReference type="ARBA" id="ARBA00022989"/>
    </source>
</evidence>
<keyword evidence="10" id="KW-0464">Manganese</keyword>
<dbReference type="Proteomes" id="UP001056756">
    <property type="component" value="Chromosome"/>
</dbReference>
<keyword evidence="4 8" id="KW-1003">Cell membrane</keyword>
<feature type="binding site" evidence="11">
    <location>
        <position position="472"/>
    </location>
    <ligand>
        <name>Mn(2+)</name>
        <dbReference type="ChEBI" id="CHEBI:29035"/>
    </ligand>
</feature>
<evidence type="ECO:0000256" key="3">
    <source>
        <dbReference type="ARBA" id="ARBA00009983"/>
    </source>
</evidence>
<feature type="active site" evidence="9">
    <location>
        <position position="295"/>
    </location>
</feature>
<dbReference type="Gene3D" id="3.30.1120.170">
    <property type="match status" value="1"/>
</dbReference>
<dbReference type="EMBL" id="CP097899">
    <property type="protein sequence ID" value="URN96603.1"/>
    <property type="molecule type" value="Genomic_DNA"/>
</dbReference>
<proteinExistence type="inferred from homology"/>
<feature type="binding site" evidence="11">
    <location>
        <position position="295"/>
    </location>
    <ligand>
        <name>Mn(2+)</name>
        <dbReference type="ChEBI" id="CHEBI:29035"/>
    </ligand>
</feature>
<dbReference type="InterPro" id="IPR012160">
    <property type="entry name" value="LtaS-like"/>
</dbReference>
<dbReference type="Pfam" id="PF00884">
    <property type="entry name" value="Sulfatase"/>
    <property type="match status" value="1"/>
</dbReference>
<evidence type="ECO:0000256" key="12">
    <source>
        <dbReference type="SAM" id="Phobius"/>
    </source>
</evidence>
<keyword evidence="6 12" id="KW-1133">Transmembrane helix</keyword>
<feature type="transmembrane region" description="Helical" evidence="12">
    <location>
        <begin position="65"/>
        <end position="87"/>
    </location>
</feature>
<dbReference type="GO" id="GO:0046872">
    <property type="term" value="F:metal ion binding"/>
    <property type="evidence" value="ECO:0007669"/>
    <property type="project" value="UniProtKB-KW"/>
</dbReference>
<dbReference type="SUPFAM" id="SSF53649">
    <property type="entry name" value="Alkaline phosphatase-like"/>
    <property type="match status" value="1"/>
</dbReference>
<dbReference type="InterPro" id="IPR017850">
    <property type="entry name" value="Alkaline_phosphatase_core_sf"/>
</dbReference>
<evidence type="ECO:0000256" key="10">
    <source>
        <dbReference type="PIRSR" id="PIRSR005091-2"/>
    </source>
</evidence>
<dbReference type="AlphaFoldDB" id="A0A9J6ZK35"/>
<sequence>MRKFVQWYAKYPAILLSMLLLIKIVLFRQLGIHDLSLWGVVSDIAAMICLMALPAIFLRGKSKAVLQYIIAGLLSLIWFATSIYYSYYGSIPTYLTLTHMNQVSQVSESVTSAIEPYMIFYFVDFIILALMTMIWGRKIEVRSHYWTATTRKQRPKLRALIIFTLSLIVCGTIVFTARNIENEHALANRLGVITYQFVVLGQGKTNSGGGMTEKERAESQALIQEWFADRDVSDNATYHGVAEGRNLIVVQLESFQNFVIGLKVGDQEITPNLNALIKDSFYFPRMYQQIGEGNTSDAEFILNTGVYPLGAPNMSSFVGGKEVPSLPRTLATQGYDSYTFHVNDVSFWNRNEMYPALGFDKYFDSESFVNDHFNSFGASDKEFYRVIMQEFEQFKKKSEPFYAQLITTSSHHPFIVPKEDQHLVLPSSYAETQLGNYLQAIRYTDEQLGIFIQHLKDAGMWEQSMIAIYGDHSGLQPKENDPDWVSEQLGIPYHDTISRLNIPFILSIPGVEGEVIDTIAGQVDMLPTIYNVLGIDTNEHAQALFGTDLLNTETNIVGTRYYMPTGTFFNDNVLFVPGLGFNDGVATDLKTFENVEVGSNLRSDYDYIMELMEMSDLYSRQLPMK</sequence>
<dbReference type="PIRSF" id="PIRSF005091">
    <property type="entry name" value="Mmb_sulf_HI1246"/>
    <property type="match status" value="1"/>
</dbReference>
<evidence type="ECO:0000313" key="15">
    <source>
        <dbReference type="Proteomes" id="UP001056756"/>
    </source>
</evidence>
<keyword evidence="5 12" id="KW-0812">Transmembrane</keyword>
<feature type="domain" description="Sulfatase N-terminal" evidence="13">
    <location>
        <begin position="245"/>
        <end position="535"/>
    </location>
</feature>
<dbReference type="InterPro" id="IPR000917">
    <property type="entry name" value="Sulfatase_N"/>
</dbReference>